<evidence type="ECO:0000256" key="9">
    <source>
        <dbReference type="SAM" id="MobiDB-lite"/>
    </source>
</evidence>
<comment type="caution">
    <text evidence="8">Lacks conserved residue(s) required for the propagation of feature annotation.</text>
</comment>
<dbReference type="NCBIfam" id="TIGR00455">
    <property type="entry name" value="apsK"/>
    <property type="match status" value="1"/>
</dbReference>
<dbReference type="PANTHER" id="PTHR42700:SF1">
    <property type="entry name" value="SULFATE ADENYLYLTRANSFERASE"/>
    <property type="match status" value="1"/>
</dbReference>
<dbReference type="EC" id="2.7.1.25" evidence="4 8"/>
<dbReference type="HAMAP" id="MF_00065">
    <property type="entry name" value="Adenylyl_sulf_kinase"/>
    <property type="match status" value="1"/>
</dbReference>
<dbReference type="GO" id="GO:0019379">
    <property type="term" value="P:sulfate assimilation, phosphoadenylyl sulfate reduction by phosphoadenylyl-sulfate reductase (thioredoxin)"/>
    <property type="evidence" value="ECO:0007669"/>
    <property type="project" value="TreeGrafter"/>
</dbReference>
<evidence type="ECO:0000313" key="12">
    <source>
        <dbReference type="Proteomes" id="UP000284057"/>
    </source>
</evidence>
<evidence type="ECO:0000256" key="3">
    <source>
        <dbReference type="ARBA" id="ARBA00004806"/>
    </source>
</evidence>
<protein>
    <recommendedName>
        <fullName evidence="4 8">Adenylyl-sulfate kinase</fullName>
        <ecNumber evidence="4 8">2.7.1.25</ecNumber>
    </recommendedName>
    <alternativeName>
        <fullName evidence="8">APS kinase</fullName>
    </alternativeName>
    <alternativeName>
        <fullName evidence="8">ATP adenosine-5'-phosphosulfate 3'-phosphotransferase</fullName>
    </alternativeName>
    <alternativeName>
        <fullName evidence="8">Adenosine-5'-phosphosulfate kinase</fullName>
    </alternativeName>
</protein>
<keyword evidence="8" id="KW-0597">Phosphoprotein</keyword>
<comment type="pathway">
    <text evidence="3 8">Sulfur metabolism; hydrogen sulfide biosynthesis; sulfite from sulfate: step 2/3.</text>
</comment>
<evidence type="ECO:0000256" key="4">
    <source>
        <dbReference type="ARBA" id="ARBA00012121"/>
    </source>
</evidence>
<comment type="catalytic activity">
    <reaction evidence="1 8">
        <text>adenosine 5'-phosphosulfate + ATP = 3'-phosphoadenylyl sulfate + ADP + H(+)</text>
        <dbReference type="Rhea" id="RHEA:24152"/>
        <dbReference type="ChEBI" id="CHEBI:15378"/>
        <dbReference type="ChEBI" id="CHEBI:30616"/>
        <dbReference type="ChEBI" id="CHEBI:58243"/>
        <dbReference type="ChEBI" id="CHEBI:58339"/>
        <dbReference type="ChEBI" id="CHEBI:456216"/>
        <dbReference type="EC" id="2.7.1.25"/>
    </reaction>
</comment>
<sequence length="448" mass="47199">MRRVPSRPADGPKLGAVAAAEPTPGPALTPDPIALTTLELALLGIAVPGAAAPPPAVAVELDPLPAKKPAPGSELTITDAEGAPVAVVTVESATTRKRRLTVKGTVRRAAAATDDDEPRGAYAAYRRTPEQARLDGAAAVVTRDPVDLRTLEAATAKAGQPVLLIVLDGPRAVPGPDAADVISATLTLRDRLRRDGRRAELVVVPAPQYGDDRDDELATRIAVAYGGTRVVPAQPPSADALRDWLDGTAPEPADWPSASRHAWRRWRPLPHERGLVLLFTGLSGSGKSTIARAVADRIAEIGTRTVTLLDGDVVRRNLSAGLGFSKEDRDRNVERIGFVAAEIAKHGGVAVCAPIAPFAATRAQVRSMVEAHGDFLLIHVATPLAECERRDRKGLYARARAGEIPEFTGISSPYEEPDDADLVIDTTGMSVVAARDAVITLLDQGGRL</sequence>
<dbReference type="InterPro" id="IPR059117">
    <property type="entry name" value="APS_kinase_dom"/>
</dbReference>
<evidence type="ECO:0000256" key="8">
    <source>
        <dbReference type="HAMAP-Rule" id="MF_00065"/>
    </source>
</evidence>
<keyword evidence="5 8" id="KW-0808">Transferase</keyword>
<organism evidence="11 12">
    <name type="scientific">Jiangella rhizosphaerae</name>
    <dbReference type="NCBI Taxonomy" id="2293569"/>
    <lineage>
        <taxon>Bacteria</taxon>
        <taxon>Bacillati</taxon>
        <taxon>Actinomycetota</taxon>
        <taxon>Actinomycetes</taxon>
        <taxon>Jiangellales</taxon>
        <taxon>Jiangellaceae</taxon>
        <taxon>Jiangella</taxon>
    </lineage>
</organism>
<keyword evidence="12" id="KW-1185">Reference proteome</keyword>
<evidence type="ECO:0000256" key="2">
    <source>
        <dbReference type="ARBA" id="ARBA00002632"/>
    </source>
</evidence>
<dbReference type="NCBIfam" id="NF003013">
    <property type="entry name" value="PRK03846.1"/>
    <property type="match status" value="1"/>
</dbReference>
<dbReference type="AlphaFoldDB" id="A0A418KWA1"/>
<feature type="binding site" evidence="8">
    <location>
        <begin position="281"/>
        <end position="288"/>
    </location>
    <ligand>
        <name>ATP</name>
        <dbReference type="ChEBI" id="CHEBI:30616"/>
    </ligand>
</feature>
<keyword evidence="8 11" id="KW-0418">Kinase</keyword>
<evidence type="ECO:0000256" key="1">
    <source>
        <dbReference type="ARBA" id="ARBA00001823"/>
    </source>
</evidence>
<feature type="region of interest" description="Disordered" evidence="9">
    <location>
        <begin position="1"/>
        <end position="27"/>
    </location>
</feature>
<dbReference type="FunFam" id="3.40.50.300:FF:000802">
    <property type="entry name" value="Sulfate adenylyltransferase"/>
    <property type="match status" value="1"/>
</dbReference>
<evidence type="ECO:0000259" key="10">
    <source>
        <dbReference type="Pfam" id="PF01583"/>
    </source>
</evidence>
<dbReference type="Proteomes" id="UP000284057">
    <property type="component" value="Unassembled WGS sequence"/>
</dbReference>
<gene>
    <name evidence="8 11" type="primary">cysC</name>
    <name evidence="11" type="ORF">DY240_02280</name>
</gene>
<dbReference type="GO" id="GO:0004781">
    <property type="term" value="F:sulfate adenylyltransferase (ATP) activity"/>
    <property type="evidence" value="ECO:0007669"/>
    <property type="project" value="TreeGrafter"/>
</dbReference>
<dbReference type="InterPro" id="IPR002891">
    <property type="entry name" value="APS"/>
</dbReference>
<dbReference type="SUPFAM" id="SSF52540">
    <property type="entry name" value="P-loop containing nucleoside triphosphate hydrolases"/>
    <property type="match status" value="1"/>
</dbReference>
<dbReference type="GO" id="GO:0005524">
    <property type="term" value="F:ATP binding"/>
    <property type="evidence" value="ECO:0007669"/>
    <property type="project" value="UniProtKB-UniRule"/>
</dbReference>
<feature type="domain" description="APS kinase" evidence="10">
    <location>
        <begin position="273"/>
        <end position="425"/>
    </location>
</feature>
<dbReference type="GO" id="GO:0004020">
    <property type="term" value="F:adenylylsulfate kinase activity"/>
    <property type="evidence" value="ECO:0007669"/>
    <property type="project" value="UniProtKB-UniRule"/>
</dbReference>
<comment type="caution">
    <text evidence="11">The sequence shown here is derived from an EMBL/GenBank/DDBJ whole genome shotgun (WGS) entry which is preliminary data.</text>
</comment>
<dbReference type="OrthoDB" id="9804504at2"/>
<dbReference type="GO" id="GO:0070814">
    <property type="term" value="P:hydrogen sulfide biosynthetic process"/>
    <property type="evidence" value="ECO:0007669"/>
    <property type="project" value="UniProtKB-UniRule"/>
</dbReference>
<comment type="similarity">
    <text evidence="8">Belongs to the APS kinase family.</text>
</comment>
<dbReference type="InterPro" id="IPR027417">
    <property type="entry name" value="P-loop_NTPase"/>
</dbReference>
<evidence type="ECO:0000256" key="6">
    <source>
        <dbReference type="ARBA" id="ARBA00022741"/>
    </source>
</evidence>
<keyword evidence="6 8" id="KW-0547">Nucleotide-binding</keyword>
<evidence type="ECO:0000313" key="11">
    <source>
        <dbReference type="EMBL" id="RIQ35751.1"/>
    </source>
</evidence>
<evidence type="ECO:0000256" key="5">
    <source>
        <dbReference type="ARBA" id="ARBA00022679"/>
    </source>
</evidence>
<reference evidence="11 12" key="1">
    <citation type="submission" date="2018-09" db="EMBL/GenBank/DDBJ databases">
        <title>Isolation, diversity and antifungal activity of actinobacteria from wheat.</title>
        <authorList>
            <person name="Han C."/>
        </authorList>
    </citation>
    <scope>NUCLEOTIDE SEQUENCE [LARGE SCALE GENOMIC DNA]</scope>
    <source>
        <strain evidence="11 12">NEAU-YY265</strain>
    </source>
</reference>
<proteinExistence type="inferred from homology"/>
<dbReference type="GO" id="GO:0010134">
    <property type="term" value="P:sulfate assimilation via adenylyl sulfate reduction"/>
    <property type="evidence" value="ECO:0007669"/>
    <property type="project" value="TreeGrafter"/>
</dbReference>
<evidence type="ECO:0000256" key="7">
    <source>
        <dbReference type="ARBA" id="ARBA00022840"/>
    </source>
</evidence>
<dbReference type="InterPro" id="IPR050512">
    <property type="entry name" value="Sulf_AdTrans/APS_kinase"/>
</dbReference>
<keyword evidence="7 8" id="KW-0067">ATP-binding</keyword>
<accession>A0A418KWA1</accession>
<dbReference type="Pfam" id="PF01583">
    <property type="entry name" value="APS_kinase"/>
    <property type="match status" value="1"/>
</dbReference>
<dbReference type="CDD" id="cd02027">
    <property type="entry name" value="APSK"/>
    <property type="match status" value="1"/>
</dbReference>
<dbReference type="EMBL" id="QUAL01000020">
    <property type="protein sequence ID" value="RIQ35751.1"/>
    <property type="molecule type" value="Genomic_DNA"/>
</dbReference>
<dbReference type="UniPathway" id="UPA00140">
    <property type="reaction ID" value="UER00205"/>
</dbReference>
<dbReference type="GO" id="GO:0005737">
    <property type="term" value="C:cytoplasm"/>
    <property type="evidence" value="ECO:0007669"/>
    <property type="project" value="TreeGrafter"/>
</dbReference>
<comment type="function">
    <text evidence="2 8">Catalyzes the synthesis of activated sulfate.</text>
</comment>
<name>A0A418KWA1_9ACTN</name>
<dbReference type="Gene3D" id="3.40.50.300">
    <property type="entry name" value="P-loop containing nucleotide triphosphate hydrolases"/>
    <property type="match status" value="1"/>
</dbReference>
<dbReference type="PANTHER" id="PTHR42700">
    <property type="entry name" value="SULFATE ADENYLYLTRANSFERASE"/>
    <property type="match status" value="1"/>
</dbReference>